<organism evidence="2 3">
    <name type="scientific">Colletotrichum trifolii</name>
    <dbReference type="NCBI Taxonomy" id="5466"/>
    <lineage>
        <taxon>Eukaryota</taxon>
        <taxon>Fungi</taxon>
        <taxon>Dikarya</taxon>
        <taxon>Ascomycota</taxon>
        <taxon>Pezizomycotina</taxon>
        <taxon>Sordariomycetes</taxon>
        <taxon>Hypocreomycetidae</taxon>
        <taxon>Glomerellales</taxon>
        <taxon>Glomerellaceae</taxon>
        <taxon>Colletotrichum</taxon>
        <taxon>Colletotrichum orbiculare species complex</taxon>
    </lineage>
</organism>
<sequence>MATKVRTQILVLSDTHGLRFPIDPKLQKPVDVAIHCGDLTESSSVEEYKATLQLLRDISAPLKIVIAGNHDLHLDPPALNRNIDEAERVNHETFDRRMVNEEIRTGKSLFDTARAEEIVFLEEGTYQFVLRNGAALKLFASPFTPSTEGWAFEYATHDFDIQKGTDIVVTHGPPLGLLDISSTGKRIGCPQLFKALARSQPKMHCFGHVHHAWGARLVSWRPQLSENPSHFQDIDNSKSFSLENLARRNDPTDIAEARRERFKRYRDQGFCPISHSGDYEGSRRTLFVNAATKGDNGLTQVPWLVEMDLYPATDSDE</sequence>
<feature type="domain" description="Calcineurin-like phosphoesterase" evidence="1">
    <location>
        <begin position="8"/>
        <end position="211"/>
    </location>
</feature>
<dbReference type="Pfam" id="PF00149">
    <property type="entry name" value="Metallophos"/>
    <property type="match status" value="1"/>
</dbReference>
<reference evidence="2 3" key="1">
    <citation type="submission" date="2018-12" db="EMBL/GenBank/DDBJ databases">
        <title>Genome sequence and assembly of Colletotrichum trifolii.</title>
        <authorList>
            <person name="Gan P."/>
            <person name="Shirasu K."/>
        </authorList>
    </citation>
    <scope>NUCLEOTIDE SEQUENCE [LARGE SCALE GENOMIC DNA]</scope>
    <source>
        <strain evidence="2 3">543-2</strain>
    </source>
</reference>
<dbReference type="Proteomes" id="UP000295703">
    <property type="component" value="Unassembled WGS sequence"/>
</dbReference>
<dbReference type="InterPro" id="IPR004843">
    <property type="entry name" value="Calcineurin-like_PHP"/>
</dbReference>
<dbReference type="GO" id="GO:0016829">
    <property type="term" value="F:lyase activity"/>
    <property type="evidence" value="ECO:0007669"/>
    <property type="project" value="UniProtKB-KW"/>
</dbReference>
<keyword evidence="2" id="KW-0456">Lyase</keyword>
<evidence type="ECO:0000259" key="1">
    <source>
        <dbReference type="Pfam" id="PF00149"/>
    </source>
</evidence>
<name>A0A4R8RQW0_COLTR</name>
<dbReference type="GO" id="GO:0016787">
    <property type="term" value="F:hydrolase activity"/>
    <property type="evidence" value="ECO:0007669"/>
    <property type="project" value="InterPro"/>
</dbReference>
<dbReference type="CDD" id="cd07379">
    <property type="entry name" value="MPP_239FB"/>
    <property type="match status" value="1"/>
</dbReference>
<dbReference type="PANTHER" id="PTHR12905:SF0">
    <property type="entry name" value="CALCINEURIN-LIKE PHOSPHOESTERASE DOMAIN-CONTAINING PROTEIN"/>
    <property type="match status" value="1"/>
</dbReference>
<protein>
    <submittedName>
        <fullName evidence="2">Putative rhamnogalacturonate lyase C</fullName>
    </submittedName>
</protein>
<accession>A0A4R8RQW0</accession>
<proteinExistence type="predicted"/>
<dbReference type="PANTHER" id="PTHR12905">
    <property type="entry name" value="METALLOPHOSPHOESTERASE"/>
    <property type="match status" value="1"/>
</dbReference>
<dbReference type="Gene3D" id="3.60.21.10">
    <property type="match status" value="1"/>
</dbReference>
<evidence type="ECO:0000313" key="2">
    <source>
        <dbReference type="EMBL" id="TDZ58276.1"/>
    </source>
</evidence>
<keyword evidence="3" id="KW-1185">Reference proteome</keyword>
<dbReference type="InterPro" id="IPR051693">
    <property type="entry name" value="UPF0046_metallophosphoest"/>
</dbReference>
<gene>
    <name evidence="2" type="primary">rglC-5</name>
    <name evidence="2" type="ORF">CTRI78_v005616</name>
</gene>
<dbReference type="EMBL" id="RYZW01000047">
    <property type="protein sequence ID" value="TDZ58276.1"/>
    <property type="molecule type" value="Genomic_DNA"/>
</dbReference>
<dbReference type="SUPFAM" id="SSF56300">
    <property type="entry name" value="Metallo-dependent phosphatases"/>
    <property type="match status" value="1"/>
</dbReference>
<evidence type="ECO:0000313" key="3">
    <source>
        <dbReference type="Proteomes" id="UP000295703"/>
    </source>
</evidence>
<comment type="caution">
    <text evidence="2">The sequence shown here is derived from an EMBL/GenBank/DDBJ whole genome shotgun (WGS) entry which is preliminary data.</text>
</comment>
<dbReference type="InterPro" id="IPR029052">
    <property type="entry name" value="Metallo-depent_PP-like"/>
</dbReference>
<dbReference type="AlphaFoldDB" id="A0A4R8RQW0"/>